<keyword evidence="3" id="KW-1185">Reference proteome</keyword>
<dbReference type="Gene3D" id="3.40.630.10">
    <property type="entry name" value="Zn peptidases"/>
    <property type="match status" value="1"/>
</dbReference>
<dbReference type="GO" id="GO:0008235">
    <property type="term" value="F:metalloexopeptidase activity"/>
    <property type="evidence" value="ECO:0007669"/>
    <property type="project" value="InterPro"/>
</dbReference>
<dbReference type="Proteomes" id="UP000184462">
    <property type="component" value="Unassembled WGS sequence"/>
</dbReference>
<protein>
    <submittedName>
        <fullName evidence="2">Peptidase family M28</fullName>
    </submittedName>
</protein>
<proteinExistence type="predicted"/>
<evidence type="ECO:0000313" key="3">
    <source>
        <dbReference type="Proteomes" id="UP000184462"/>
    </source>
</evidence>
<dbReference type="GO" id="GO:0006508">
    <property type="term" value="P:proteolysis"/>
    <property type="evidence" value="ECO:0007669"/>
    <property type="project" value="InterPro"/>
</dbReference>
<dbReference type="EMBL" id="FQTW01000010">
    <property type="protein sequence ID" value="SHE95793.1"/>
    <property type="molecule type" value="Genomic_DNA"/>
</dbReference>
<sequence length="320" mass="35550">MKNIILLLAISFGLIACQKATEKTTEALTSSASAEGQEQNFTLEASLKFLSSDSLAGRETGTVGIENAADHIEQVFKKFNVQPYFETYKDSFQVKTQTAYNVVGMVKGSKPELKPIMIGAHYDHIGYGKVVDNDSIANGANDNATGTVAVLELAKHFSENQPKRNVIFALFSAEEKGLLGAEHLAERFSKEAVVPYFLFNIEMIGIPMNGKNYKAYLTGIEKSNFAQVFNTASKASVVGFLPEAQKMGLFKRSDNYPFYEVLNIPAHTVCTFDFTNFKYYHHVDDEFDKMDLKHLKSLINSFKSGLTNLANTTKDEIKLN</sequence>
<organism evidence="2 3">
    <name type="scientific">Psychroflexus salarius</name>
    <dbReference type="NCBI Taxonomy" id="1155689"/>
    <lineage>
        <taxon>Bacteria</taxon>
        <taxon>Pseudomonadati</taxon>
        <taxon>Bacteroidota</taxon>
        <taxon>Flavobacteriia</taxon>
        <taxon>Flavobacteriales</taxon>
        <taxon>Flavobacteriaceae</taxon>
        <taxon>Psychroflexus</taxon>
    </lineage>
</organism>
<dbReference type="InterPro" id="IPR007484">
    <property type="entry name" value="Peptidase_M28"/>
</dbReference>
<dbReference type="Pfam" id="PF04389">
    <property type="entry name" value="Peptidase_M28"/>
    <property type="match status" value="1"/>
</dbReference>
<reference evidence="2 3" key="1">
    <citation type="submission" date="2016-11" db="EMBL/GenBank/DDBJ databases">
        <authorList>
            <person name="Jaros S."/>
            <person name="Januszkiewicz K."/>
            <person name="Wedrychowicz H."/>
        </authorList>
    </citation>
    <scope>NUCLEOTIDE SEQUENCE [LARGE SCALE GENOMIC DNA]</scope>
    <source>
        <strain evidence="2 3">DSM 25661</strain>
    </source>
</reference>
<dbReference type="AlphaFoldDB" id="A0A1M4XR88"/>
<dbReference type="SUPFAM" id="SSF53187">
    <property type="entry name" value="Zn-dependent exopeptidases"/>
    <property type="match status" value="1"/>
</dbReference>
<name>A0A1M4XR88_9FLAO</name>
<evidence type="ECO:0000313" key="2">
    <source>
        <dbReference type="EMBL" id="SHE95793.1"/>
    </source>
</evidence>
<gene>
    <name evidence="2" type="ORF">SAMN05444278_11013</name>
</gene>
<dbReference type="InterPro" id="IPR045175">
    <property type="entry name" value="M28_fam"/>
</dbReference>
<dbReference type="PANTHER" id="PTHR12147:SF26">
    <property type="entry name" value="PEPTIDASE M28 DOMAIN-CONTAINING PROTEIN"/>
    <property type="match status" value="1"/>
</dbReference>
<evidence type="ECO:0000259" key="1">
    <source>
        <dbReference type="Pfam" id="PF04389"/>
    </source>
</evidence>
<accession>A0A1M4XR88</accession>
<dbReference type="OrthoDB" id="9764939at2"/>
<dbReference type="PANTHER" id="PTHR12147">
    <property type="entry name" value="METALLOPEPTIDASE M28 FAMILY MEMBER"/>
    <property type="match status" value="1"/>
</dbReference>
<feature type="domain" description="Peptidase M28" evidence="1">
    <location>
        <begin position="101"/>
        <end position="297"/>
    </location>
</feature>
<dbReference type="RefSeq" id="WP_073193562.1">
    <property type="nucleotide sequence ID" value="NZ_FQTW01000010.1"/>
</dbReference>
<dbReference type="STRING" id="1155689.SAMN05444278_11013"/>
<dbReference type="PROSITE" id="PS51257">
    <property type="entry name" value="PROKAR_LIPOPROTEIN"/>
    <property type="match status" value="1"/>
</dbReference>